<evidence type="ECO:0000259" key="8">
    <source>
        <dbReference type="PROSITE" id="PS50115"/>
    </source>
</evidence>
<feature type="compositionally biased region" description="Gly residues" evidence="6">
    <location>
        <begin position="1094"/>
        <end position="1114"/>
    </location>
</feature>
<evidence type="ECO:0000256" key="5">
    <source>
        <dbReference type="RuleBase" id="RU369028"/>
    </source>
</evidence>
<dbReference type="CDD" id="cd08204">
    <property type="entry name" value="ArfGap"/>
    <property type="match status" value="1"/>
</dbReference>
<dbReference type="PROSITE" id="PS50115">
    <property type="entry name" value="ARFGAP"/>
    <property type="match status" value="1"/>
</dbReference>
<keyword evidence="5" id="KW-0040">ANK repeat</keyword>
<comment type="subcellular location">
    <subcellularLocation>
        <location evidence="5">Cytoplasm</location>
    </subcellularLocation>
</comment>
<evidence type="ECO:0000313" key="10">
    <source>
        <dbReference type="Proteomes" id="UP001373714"/>
    </source>
</evidence>
<feature type="region of interest" description="Disordered" evidence="6">
    <location>
        <begin position="1092"/>
        <end position="1190"/>
    </location>
</feature>
<evidence type="ECO:0000256" key="2">
    <source>
        <dbReference type="ARBA" id="ARBA00022771"/>
    </source>
</evidence>
<dbReference type="SUPFAM" id="SSF50729">
    <property type="entry name" value="PH domain-like"/>
    <property type="match status" value="1"/>
</dbReference>
<dbReference type="AlphaFoldDB" id="A0AAV9VKV1"/>
<dbReference type="Gene3D" id="2.30.29.30">
    <property type="entry name" value="Pleckstrin-homology domain (PH domain)/Phosphotyrosine-binding domain (PTB)"/>
    <property type="match status" value="1"/>
</dbReference>
<evidence type="ECO:0000313" key="9">
    <source>
        <dbReference type="EMBL" id="KAK6362749.1"/>
    </source>
</evidence>
<dbReference type="GO" id="GO:0005096">
    <property type="term" value="F:GTPase activator activity"/>
    <property type="evidence" value="ECO:0007669"/>
    <property type="project" value="UniProtKB-KW"/>
</dbReference>
<dbReference type="FunFam" id="1.10.220.150:FF:000017">
    <property type="entry name" value="ARF GTPase activator (Csx2), putative"/>
    <property type="match status" value="1"/>
</dbReference>
<keyword evidence="5" id="KW-0963">Cytoplasm</keyword>
<keyword evidence="5" id="KW-0343">GTPase activation</keyword>
<dbReference type="FunFam" id="2.30.29.30:FF:000252">
    <property type="entry name" value="ARF GTPase activator (Csx2)"/>
    <property type="match status" value="1"/>
</dbReference>
<dbReference type="Proteomes" id="UP001373714">
    <property type="component" value="Unassembled WGS sequence"/>
</dbReference>
<dbReference type="InterPro" id="IPR004148">
    <property type="entry name" value="BAR_dom"/>
</dbReference>
<dbReference type="InterPro" id="IPR001164">
    <property type="entry name" value="ArfGAP_dom"/>
</dbReference>
<keyword evidence="2 4" id="KW-0863">Zinc-finger</keyword>
<feature type="region of interest" description="Disordered" evidence="6">
    <location>
        <begin position="799"/>
        <end position="824"/>
    </location>
</feature>
<gene>
    <name evidence="9" type="ORF">TWF730_000204</name>
</gene>
<dbReference type="PANTHER" id="PTHR23180:SF160">
    <property type="entry name" value="ADP-RIBOSYLATION FACTOR GTPASE-ACTIVATING PROTEIN EFFECTOR PROTEIN 1"/>
    <property type="match status" value="1"/>
</dbReference>
<keyword evidence="10" id="KW-1185">Reference proteome</keyword>
<evidence type="ECO:0000256" key="1">
    <source>
        <dbReference type="ARBA" id="ARBA00022723"/>
    </source>
</evidence>
<feature type="compositionally biased region" description="Low complexity" evidence="6">
    <location>
        <begin position="1130"/>
        <end position="1150"/>
    </location>
</feature>
<dbReference type="PROSITE" id="PS50003">
    <property type="entry name" value="PH_DOMAIN"/>
    <property type="match status" value="1"/>
</dbReference>
<organism evidence="9 10">
    <name type="scientific">Orbilia blumenaviensis</name>
    <dbReference type="NCBI Taxonomy" id="1796055"/>
    <lineage>
        <taxon>Eukaryota</taxon>
        <taxon>Fungi</taxon>
        <taxon>Dikarya</taxon>
        <taxon>Ascomycota</taxon>
        <taxon>Pezizomycotina</taxon>
        <taxon>Orbiliomycetes</taxon>
        <taxon>Orbiliales</taxon>
        <taxon>Orbiliaceae</taxon>
        <taxon>Orbilia</taxon>
    </lineage>
</organism>
<evidence type="ECO:0000259" key="7">
    <source>
        <dbReference type="PROSITE" id="PS50003"/>
    </source>
</evidence>
<dbReference type="SMART" id="SM00105">
    <property type="entry name" value="ArfGap"/>
    <property type="match status" value="1"/>
</dbReference>
<dbReference type="InterPro" id="IPR038508">
    <property type="entry name" value="ArfGAP_dom_sf"/>
</dbReference>
<keyword evidence="1 5" id="KW-0479">Metal-binding</keyword>
<evidence type="ECO:0000256" key="4">
    <source>
        <dbReference type="PROSITE-ProRule" id="PRU00288"/>
    </source>
</evidence>
<comment type="function">
    <text evidence="5">GTPase-activating protein for the ADP ribosylation factor family.</text>
</comment>
<dbReference type="SMART" id="SM00233">
    <property type="entry name" value="PH"/>
    <property type="match status" value="1"/>
</dbReference>
<dbReference type="InterPro" id="IPR027267">
    <property type="entry name" value="AH/BAR_dom_sf"/>
</dbReference>
<dbReference type="InterPro" id="IPR037278">
    <property type="entry name" value="ARFGAP/RecO"/>
</dbReference>
<dbReference type="CDD" id="cd07608">
    <property type="entry name" value="BAR_ArfGAP_fungi"/>
    <property type="match status" value="1"/>
</dbReference>
<feature type="domain" description="Arf-GAP" evidence="8">
    <location>
        <begin position="849"/>
        <end position="976"/>
    </location>
</feature>
<dbReference type="GO" id="GO:0005802">
    <property type="term" value="C:trans-Golgi network"/>
    <property type="evidence" value="ECO:0007669"/>
    <property type="project" value="TreeGrafter"/>
</dbReference>
<dbReference type="EMBL" id="JAVHNS010000001">
    <property type="protein sequence ID" value="KAK6362749.1"/>
    <property type="molecule type" value="Genomic_DNA"/>
</dbReference>
<dbReference type="InterPro" id="IPR001849">
    <property type="entry name" value="PH_domain"/>
</dbReference>
<name>A0AAV9VKV1_9PEZI</name>
<feature type="compositionally biased region" description="Basic and acidic residues" evidence="6">
    <location>
        <begin position="1158"/>
        <end position="1170"/>
    </location>
</feature>
<dbReference type="Pfam" id="PF01412">
    <property type="entry name" value="ArfGap"/>
    <property type="match status" value="1"/>
</dbReference>
<dbReference type="PANTHER" id="PTHR23180">
    <property type="entry name" value="CENTAURIN/ARF"/>
    <property type="match status" value="1"/>
</dbReference>
<feature type="region of interest" description="Disordered" evidence="6">
    <location>
        <begin position="1027"/>
        <end position="1048"/>
    </location>
</feature>
<feature type="compositionally biased region" description="Low complexity" evidence="6">
    <location>
        <begin position="815"/>
        <end position="824"/>
    </location>
</feature>
<sequence length="1190" mass="129870">MGNVGSHPEDPAAVFMRDQARLTVTSLVVTNAKKKTIVSITPNAFPSTRAVAKKEVGDDALIEYVQDPYVTTQGPGILLKLTNEDELNFDFTFVARQRRDETGIATDTNITGLTFILASNHRELDDLVTREFHADPNLHKHANVDFLGDYSTGGSPSVSFTWNWKWRPPKGVAEKSSGYRNTCAFVEYDQRAHRLSRLVEFSFWVHNKHQSTPLGLGLLDPRLLTPKLRATSNISTDSNALSTASDPLSEPLTPGIETMTFDIASPPQPPKDTACYKDDDVLDDGPLFRATMKEMESRTAILRQRMKKVLRRAEQAKSSQGQWNDALSLFADSLREVAASNTSSMKPALEDYFERSAKEILRFERHNESHLQKLIIDPMTKLYSYDIKAAEAKKKEFDEESREFYGFVSRYLGMKNDSVTQKKKTESDSKYVAKKRNFEIKRHDYGSFMQDLHGGRKEQEMISHLTRYAEAQAKSLLSAAKRVQELQPQLEGIMEDIKTSEKQFKIQRSEREERRRAIEMGAVGSEETSFSDGNGQQVVGTSAIPPPSLPVIMTDNGSLAANMEAPVTVSGTGATADVATIRTVSSHSGSSPPMASESTTTIAASVVSNLAPAGVLSPTAATDSGKFKGFRDLEDKPVNGASNVSGFDRRKEGLLWALSRPGGHHDPKALPKVNWHKYWVVLAAGQLCEYSNWKEKLDLHNEPINLRMASVREARNQERRFCFEVITPQYKRVYQGTSEDDMNNWITAINNAVKGMLEGSKSRTAFDPSKLVDDPTKKDISQVFGKASALSHLGSGQVAIRDPNHHHHHHGGSAGSANSMGGNSLQRRITVGSRPTYPRRSSTFNDDPEKLLQMIRDADVENGRCADCGSTVKTEWVSINFGIVLCIECSGIHRSLGTHISKVRSLTLDVNSFTPDLTELLVKIGNKISNSVYEARLDPKEKLGSNQQVTREMRLKFIKAKYEDRAFVKPVEGTGRTANEVLVDAVKKGDLVGAVYGVAVRGDVNFVDERGVHIVYWALSAGDPVKENAEGGASTTEPLSPGHKGKEVKEPTFPLAELLLQNGGAVGEVMAGKKLVVSSAAKGYLSLKSAKAGGSDGGNYGSSGSGSGSGAKGGSGREKAPGSSGGEGGSSLTAVSSSGGSSSIGVRSQSLKGGSQSGDERGKKEKEEKLRKRVSTSGRIVRSQILDSMR</sequence>
<dbReference type="SUPFAM" id="SSF57863">
    <property type="entry name" value="ArfGap/RecO-like zinc finger"/>
    <property type="match status" value="1"/>
</dbReference>
<dbReference type="SUPFAM" id="SSF103657">
    <property type="entry name" value="BAR/IMD domain-like"/>
    <property type="match status" value="1"/>
</dbReference>
<comment type="caution">
    <text evidence="9">The sequence shown here is derived from an EMBL/GenBank/DDBJ whole genome shotgun (WGS) entry which is preliminary data.</text>
</comment>
<dbReference type="Gene3D" id="1.20.1270.60">
    <property type="entry name" value="Arfaptin homology (AH) domain/BAR domain"/>
    <property type="match status" value="1"/>
</dbReference>
<reference evidence="9 10" key="1">
    <citation type="submission" date="2019-10" db="EMBL/GenBank/DDBJ databases">
        <authorList>
            <person name="Palmer J.M."/>
        </authorList>
    </citation>
    <scope>NUCLEOTIDE SEQUENCE [LARGE SCALE GENOMIC DNA]</scope>
    <source>
        <strain evidence="9 10">TWF730</strain>
    </source>
</reference>
<dbReference type="GO" id="GO:0008270">
    <property type="term" value="F:zinc ion binding"/>
    <property type="evidence" value="ECO:0007669"/>
    <property type="project" value="UniProtKB-KW"/>
</dbReference>
<dbReference type="Pfam" id="PF00169">
    <property type="entry name" value="PH"/>
    <property type="match status" value="1"/>
</dbReference>
<dbReference type="InterPro" id="IPR011993">
    <property type="entry name" value="PH-like_dom_sf"/>
</dbReference>
<dbReference type="Gene3D" id="1.10.220.150">
    <property type="entry name" value="Arf GTPase activating protein"/>
    <property type="match status" value="1"/>
</dbReference>
<keyword evidence="3 5" id="KW-0862">Zinc</keyword>
<feature type="domain" description="PH" evidence="7">
    <location>
        <begin position="648"/>
        <end position="754"/>
    </location>
</feature>
<dbReference type="GO" id="GO:0005768">
    <property type="term" value="C:endosome"/>
    <property type="evidence" value="ECO:0007669"/>
    <property type="project" value="TreeGrafter"/>
</dbReference>
<dbReference type="InterPro" id="IPR045258">
    <property type="entry name" value="ACAP1/2/3-like"/>
</dbReference>
<dbReference type="GO" id="GO:0006891">
    <property type="term" value="P:intra-Golgi vesicle-mediated transport"/>
    <property type="evidence" value="ECO:0007669"/>
    <property type="project" value="TreeGrafter"/>
</dbReference>
<dbReference type="Pfam" id="PF16746">
    <property type="entry name" value="BAR_3"/>
    <property type="match status" value="1"/>
</dbReference>
<accession>A0AAV9VKV1</accession>
<keyword evidence="5" id="KW-0677">Repeat</keyword>
<evidence type="ECO:0000256" key="6">
    <source>
        <dbReference type="SAM" id="MobiDB-lite"/>
    </source>
</evidence>
<dbReference type="FunFam" id="1.20.1270.60:FF:000051">
    <property type="entry name" value="ARF GTPase activator (Csx2)"/>
    <property type="match status" value="1"/>
</dbReference>
<protein>
    <recommendedName>
        <fullName evidence="5">ADP-ribosylation factor GTPase-activating protein</fullName>
    </recommendedName>
</protein>
<proteinExistence type="predicted"/>
<evidence type="ECO:0000256" key="3">
    <source>
        <dbReference type="ARBA" id="ARBA00022833"/>
    </source>
</evidence>